<evidence type="ECO:0000313" key="1">
    <source>
        <dbReference type="EMBL" id="ART31580.1"/>
    </source>
</evidence>
<name>A0A1Y0B2F7_9LAMI</name>
<organism evidence="1">
    <name type="scientific">Utricularia reniformis</name>
    <dbReference type="NCBI Taxonomy" id="192314"/>
    <lineage>
        <taxon>Eukaryota</taxon>
        <taxon>Viridiplantae</taxon>
        <taxon>Streptophyta</taxon>
        <taxon>Embryophyta</taxon>
        <taxon>Tracheophyta</taxon>
        <taxon>Spermatophyta</taxon>
        <taxon>Magnoliopsida</taxon>
        <taxon>eudicotyledons</taxon>
        <taxon>Gunneridae</taxon>
        <taxon>Pentapetalae</taxon>
        <taxon>asterids</taxon>
        <taxon>lamiids</taxon>
        <taxon>Lamiales</taxon>
        <taxon>Lentibulariaceae</taxon>
        <taxon>Utricularia</taxon>
    </lineage>
</organism>
<reference evidence="1" key="1">
    <citation type="submission" date="2017-03" db="EMBL/GenBank/DDBJ databases">
        <title>The mitochondrial genome of the carnivorous plant Utricularia reniformis (Lentibulariaceae): structure, comparative analysis and evolutionary landmarks.</title>
        <authorList>
            <person name="Silva S.R."/>
            <person name="Alvarenga D.O."/>
            <person name="Michael T.P."/>
            <person name="Miranda V.F.O."/>
            <person name="Varani A.M."/>
        </authorList>
    </citation>
    <scope>NUCLEOTIDE SEQUENCE</scope>
</reference>
<geneLocation type="mitochondrion" evidence="1"/>
<keyword evidence="1" id="KW-0496">Mitochondrion</keyword>
<accession>A0A1Y0B2F7</accession>
<proteinExistence type="predicted"/>
<gene>
    <name evidence="1" type="ORF">AEK19_MT1384</name>
</gene>
<protein>
    <submittedName>
        <fullName evidence="1">Uncharacterized protein</fullName>
    </submittedName>
</protein>
<sequence length="29" mass="3336">MTTLYTRVVNFTRWVLSDSTALKRSSKAC</sequence>
<dbReference type="EMBL" id="KY774314">
    <property type="protein sequence ID" value="ART31580.1"/>
    <property type="molecule type" value="Genomic_DNA"/>
</dbReference>
<dbReference type="AlphaFoldDB" id="A0A1Y0B2F7"/>